<organism evidence="1 2">
    <name type="scientific">Mycena rosella</name>
    <name type="common">Pink bonnet</name>
    <name type="synonym">Agaricus rosellus</name>
    <dbReference type="NCBI Taxonomy" id="1033263"/>
    <lineage>
        <taxon>Eukaryota</taxon>
        <taxon>Fungi</taxon>
        <taxon>Dikarya</taxon>
        <taxon>Basidiomycota</taxon>
        <taxon>Agaricomycotina</taxon>
        <taxon>Agaricomycetes</taxon>
        <taxon>Agaricomycetidae</taxon>
        <taxon>Agaricales</taxon>
        <taxon>Marasmiineae</taxon>
        <taxon>Mycenaceae</taxon>
        <taxon>Mycena</taxon>
    </lineage>
</organism>
<proteinExistence type="predicted"/>
<protein>
    <submittedName>
        <fullName evidence="1">Uncharacterized protein</fullName>
    </submittedName>
</protein>
<dbReference type="AlphaFoldDB" id="A0AAD7BM83"/>
<sequence length="133" mass="14633">MASRLSLQVPPEICASICGEVEEPPGAIRTLLFRPGTLMQNLEGRSMPVVKSWCLAVTRQPRLAERVHALALLLPTNLEPADATKIGGALNRCVNLKELKISGEVYLTGRRPNSLNGWMINACPFRLTKFHNS</sequence>
<evidence type="ECO:0000313" key="1">
    <source>
        <dbReference type="EMBL" id="KAJ7625463.1"/>
    </source>
</evidence>
<comment type="caution">
    <text evidence="1">The sequence shown here is derived from an EMBL/GenBank/DDBJ whole genome shotgun (WGS) entry which is preliminary data.</text>
</comment>
<evidence type="ECO:0000313" key="2">
    <source>
        <dbReference type="Proteomes" id="UP001221757"/>
    </source>
</evidence>
<reference evidence="1" key="1">
    <citation type="submission" date="2023-03" db="EMBL/GenBank/DDBJ databases">
        <title>Massive genome expansion in bonnet fungi (Mycena s.s.) driven by repeated elements and novel gene families across ecological guilds.</title>
        <authorList>
            <consortium name="Lawrence Berkeley National Laboratory"/>
            <person name="Harder C.B."/>
            <person name="Miyauchi S."/>
            <person name="Viragh M."/>
            <person name="Kuo A."/>
            <person name="Thoen E."/>
            <person name="Andreopoulos B."/>
            <person name="Lu D."/>
            <person name="Skrede I."/>
            <person name="Drula E."/>
            <person name="Henrissat B."/>
            <person name="Morin E."/>
            <person name="Kohler A."/>
            <person name="Barry K."/>
            <person name="LaButti K."/>
            <person name="Morin E."/>
            <person name="Salamov A."/>
            <person name="Lipzen A."/>
            <person name="Mereny Z."/>
            <person name="Hegedus B."/>
            <person name="Baldrian P."/>
            <person name="Stursova M."/>
            <person name="Weitz H."/>
            <person name="Taylor A."/>
            <person name="Grigoriev I.V."/>
            <person name="Nagy L.G."/>
            <person name="Martin F."/>
            <person name="Kauserud H."/>
        </authorList>
    </citation>
    <scope>NUCLEOTIDE SEQUENCE</scope>
    <source>
        <strain evidence="1">CBHHK067</strain>
    </source>
</reference>
<name>A0AAD7BM83_MYCRO</name>
<gene>
    <name evidence="1" type="ORF">B0H17DRAFT_1340271</name>
</gene>
<dbReference type="EMBL" id="JARKIE010000591">
    <property type="protein sequence ID" value="KAJ7625463.1"/>
    <property type="molecule type" value="Genomic_DNA"/>
</dbReference>
<accession>A0AAD7BM83</accession>
<keyword evidence="2" id="KW-1185">Reference proteome</keyword>
<dbReference type="Proteomes" id="UP001221757">
    <property type="component" value="Unassembled WGS sequence"/>
</dbReference>